<dbReference type="PROSITE" id="PS51733">
    <property type="entry name" value="BPL_LPL_CATALYTIC"/>
    <property type="match status" value="1"/>
</dbReference>
<dbReference type="GO" id="GO:0033819">
    <property type="term" value="F:lipoyl(octanoyl) transferase activity"/>
    <property type="evidence" value="ECO:0007669"/>
    <property type="project" value="InterPro"/>
</dbReference>
<evidence type="ECO:0000313" key="3">
    <source>
        <dbReference type="Proteomes" id="UP000816034"/>
    </source>
</evidence>
<feature type="domain" description="BPL/LPL catalytic" evidence="1">
    <location>
        <begin position="136"/>
        <end position="377"/>
    </location>
</feature>
<dbReference type="AlphaFoldDB" id="A0AA88KIH5"/>
<keyword evidence="3" id="KW-1185">Reference proteome</keyword>
<dbReference type="InterPro" id="IPR045864">
    <property type="entry name" value="aa-tRNA-synth_II/BPL/LPL"/>
</dbReference>
<accession>A0AA88KIH5</accession>
<dbReference type="PANTHER" id="PTHR10993">
    <property type="entry name" value="OCTANOYLTRANSFERASE"/>
    <property type="match status" value="1"/>
</dbReference>
<dbReference type="Proteomes" id="UP000816034">
    <property type="component" value="Unassembled WGS sequence"/>
</dbReference>
<dbReference type="PROSITE" id="PS01313">
    <property type="entry name" value="LIPB"/>
    <property type="match status" value="1"/>
</dbReference>
<dbReference type="Pfam" id="PF21948">
    <property type="entry name" value="LplA-B_cat"/>
    <property type="match status" value="1"/>
</dbReference>
<name>A0AA88KIH5_NAELO</name>
<evidence type="ECO:0000313" key="2">
    <source>
        <dbReference type="EMBL" id="KAG2382819.1"/>
    </source>
</evidence>
<sequence length="458" mass="52534">MKQRLLLLNNVVMDLGYATSLLRHSTTCWTLLSNHHHHHPIARHYSNSKLNHTNTSNHTLYHPISEGFFEWSKRLDNISSLAATCKEQTLHHEEKTRIPSSSDSLQLILLANASYSQSLALQTYLFDFIKSQKSNSRRSQYLIATEHVESCFTIGKLRFDETFSQRHFIKNDRELKIYKIGRGGGITFHGPGQLVLYPIFDLETSRVLMRNIKWFSDEFMLKTLTVPVLQEFVNSMVATKESFSNKCDLEKGDGSRMHLTNHSPISLHVGGESEMGIYSEIHSFKENVKMKEFTQQLSSCCDQPHEQIKSKRKLASIGLQLSRWCTMHGIAINLDLNERDLKTFREDIVACGLQHVTMTSLAQEIERVKHEQHHDVVAKDIHEGNSHAFSFTTGHYGELLSLLLKHLQRCQFQIDDILLVDGLQTSKSRWLLKPECTDDSAKDKLLQFIKANLSTDEA</sequence>
<proteinExistence type="predicted"/>
<comment type="caution">
    <text evidence="2">The sequence shown here is derived from an EMBL/GenBank/DDBJ whole genome shotgun (WGS) entry which is preliminary data.</text>
</comment>
<reference evidence="2 3" key="1">
    <citation type="journal article" date="2018" name="BMC Genomics">
        <title>The genome of Naegleria lovaniensis, the basis for a comparative approach to unravel pathogenicity factors of the human pathogenic amoeba N. fowleri.</title>
        <authorList>
            <person name="Liechti N."/>
            <person name="Schurch N."/>
            <person name="Bruggmann R."/>
            <person name="Wittwer M."/>
        </authorList>
    </citation>
    <scope>NUCLEOTIDE SEQUENCE [LARGE SCALE GENOMIC DNA]</scope>
    <source>
        <strain evidence="2 3">ATCC 30569</strain>
    </source>
</reference>
<organism evidence="2 3">
    <name type="scientific">Naegleria lovaniensis</name>
    <name type="common">Amoeba</name>
    <dbReference type="NCBI Taxonomy" id="51637"/>
    <lineage>
        <taxon>Eukaryota</taxon>
        <taxon>Discoba</taxon>
        <taxon>Heterolobosea</taxon>
        <taxon>Tetramitia</taxon>
        <taxon>Eutetramitia</taxon>
        <taxon>Vahlkampfiidae</taxon>
        <taxon>Naegleria</taxon>
    </lineage>
</organism>
<gene>
    <name evidence="2" type="ORF">C9374_004786</name>
</gene>
<dbReference type="GO" id="GO:0009249">
    <property type="term" value="P:protein lipoylation"/>
    <property type="evidence" value="ECO:0007669"/>
    <property type="project" value="InterPro"/>
</dbReference>
<dbReference type="GeneID" id="68097241"/>
<dbReference type="Gene3D" id="3.30.930.10">
    <property type="entry name" value="Bira Bifunctional Protein, Domain 2"/>
    <property type="match status" value="1"/>
</dbReference>
<dbReference type="InterPro" id="IPR020605">
    <property type="entry name" value="Octanoyltransferase_CS"/>
</dbReference>
<dbReference type="EMBL" id="PYSW02000022">
    <property type="protein sequence ID" value="KAG2382819.1"/>
    <property type="molecule type" value="Genomic_DNA"/>
</dbReference>
<dbReference type="RefSeq" id="XP_044548498.1">
    <property type="nucleotide sequence ID" value="XM_044694463.1"/>
</dbReference>
<protein>
    <recommendedName>
        <fullName evidence="1">BPL/LPL catalytic domain-containing protein</fullName>
    </recommendedName>
</protein>
<dbReference type="InterPro" id="IPR004143">
    <property type="entry name" value="BPL_LPL_catalytic"/>
</dbReference>
<dbReference type="PANTHER" id="PTHR10993:SF7">
    <property type="entry name" value="LIPOYLTRANSFERASE 2, MITOCHONDRIAL-RELATED"/>
    <property type="match status" value="1"/>
</dbReference>
<dbReference type="SUPFAM" id="SSF55681">
    <property type="entry name" value="Class II aaRS and biotin synthetases"/>
    <property type="match status" value="2"/>
</dbReference>
<evidence type="ECO:0000259" key="1">
    <source>
        <dbReference type="PROSITE" id="PS51733"/>
    </source>
</evidence>